<dbReference type="RefSeq" id="WP_140023004.1">
    <property type="nucleotide sequence ID" value="NZ_JACIEX010000018.1"/>
</dbReference>
<evidence type="ECO:0000313" key="5">
    <source>
        <dbReference type="Proteomes" id="UP000553980"/>
    </source>
</evidence>
<evidence type="ECO:0000313" key="4">
    <source>
        <dbReference type="Proteomes" id="UP000313390"/>
    </source>
</evidence>
<keyword evidence="1" id="KW-0812">Transmembrane</keyword>
<reference evidence="3" key="2">
    <citation type="submission" date="2019-06" db="EMBL/GenBank/DDBJ databases">
        <authorList>
            <person name="Hu M."/>
        </authorList>
    </citation>
    <scope>NUCLEOTIDE SEQUENCE</scope>
    <source>
        <strain evidence="3">08RB2639</strain>
    </source>
</reference>
<comment type="caution">
    <text evidence="3">The sequence shown here is derived from an EMBL/GenBank/DDBJ whole genome shotgun (WGS) entry which is preliminary data.</text>
</comment>
<feature type="transmembrane region" description="Helical" evidence="1">
    <location>
        <begin position="30"/>
        <end position="53"/>
    </location>
</feature>
<accession>A0A5C5CCF2</accession>
<keyword evidence="1" id="KW-1133">Transmembrane helix</keyword>
<name>A0A5C5CCF2_9HYPH</name>
<dbReference type="Proteomes" id="UP000553980">
    <property type="component" value="Unassembled WGS sequence"/>
</dbReference>
<dbReference type="EMBL" id="VEWK01000019">
    <property type="protein sequence ID" value="TNV08898.1"/>
    <property type="molecule type" value="Genomic_DNA"/>
</dbReference>
<dbReference type="OrthoDB" id="8447782at2"/>
<evidence type="ECO:0000313" key="2">
    <source>
        <dbReference type="EMBL" id="MBB4096073.1"/>
    </source>
</evidence>
<dbReference type="Proteomes" id="UP000313390">
    <property type="component" value="Unassembled WGS sequence"/>
</dbReference>
<sequence length="120" mass="12665">MSFDNNYFSADHNEYTAKSLTKTGLGAGRGILRVVLLFGSAVVALALIIVPVLNDQANKVAAQSVLPDGIDRTMTGSIKRDTGNQPHAAGQTYTVRKSVLQPSPNSVCIIEANGSHHGDC</sequence>
<proteinExistence type="predicted"/>
<keyword evidence="5" id="KW-1185">Reference proteome</keyword>
<protein>
    <submittedName>
        <fullName evidence="3">Uncharacterized protein</fullName>
    </submittedName>
</protein>
<evidence type="ECO:0000256" key="1">
    <source>
        <dbReference type="SAM" id="Phobius"/>
    </source>
</evidence>
<reference evidence="2 5" key="3">
    <citation type="submission" date="2020-08" db="EMBL/GenBank/DDBJ databases">
        <title>Genomic Encyclopedia of Type Strains, Phase IV (KMG-IV): sequencing the most valuable type-strain genomes for metagenomic binning, comparative biology and taxonomic classification.</title>
        <authorList>
            <person name="Goeker M."/>
        </authorList>
    </citation>
    <scope>NUCLEOTIDE SEQUENCE [LARGE SCALE GENOMIC DNA]</scope>
    <source>
        <strain evidence="2 5">DSM 23868</strain>
    </source>
</reference>
<gene>
    <name evidence="3" type="ORF">FIB18_22695</name>
    <name evidence="2" type="ORF">GGQ79_004627</name>
</gene>
<reference evidence="3 4" key="1">
    <citation type="journal article" date="2011" name="Int. J. Syst. Evol. Microbiol.">
        <title>Ochrobactrum pecoris sp. nov., isolated from farm animals.</title>
        <authorList>
            <person name="Kampfer P."/>
            <person name="Huber B."/>
            <person name="Busse H.J."/>
            <person name="Scholz H.C."/>
            <person name="Tomaso H."/>
            <person name="Hotzel H."/>
            <person name="Melzer F."/>
        </authorList>
    </citation>
    <scope>NUCLEOTIDE SEQUENCE [LARGE SCALE GENOMIC DNA]</scope>
    <source>
        <strain evidence="3 4">08RB2639</strain>
    </source>
</reference>
<evidence type="ECO:0000313" key="3">
    <source>
        <dbReference type="EMBL" id="TNV08898.1"/>
    </source>
</evidence>
<keyword evidence="1" id="KW-0472">Membrane</keyword>
<dbReference type="AlphaFoldDB" id="A0A5C5CCF2"/>
<organism evidence="3 4">
    <name type="scientific">Brucella pecoris</name>
    <dbReference type="NCBI Taxonomy" id="867683"/>
    <lineage>
        <taxon>Bacteria</taxon>
        <taxon>Pseudomonadati</taxon>
        <taxon>Pseudomonadota</taxon>
        <taxon>Alphaproteobacteria</taxon>
        <taxon>Hyphomicrobiales</taxon>
        <taxon>Brucellaceae</taxon>
        <taxon>Brucella/Ochrobactrum group</taxon>
        <taxon>Brucella</taxon>
    </lineage>
</organism>
<dbReference type="EMBL" id="JACIEX010000018">
    <property type="protein sequence ID" value="MBB4096073.1"/>
    <property type="molecule type" value="Genomic_DNA"/>
</dbReference>